<reference evidence="2 3" key="1">
    <citation type="submission" date="2024-03" db="EMBL/GenBank/DDBJ databases">
        <title>Chitinophaga caseinilytica sp. nov., a casein hydrolysing bacterium isolated from forest soil.</title>
        <authorList>
            <person name="Lee D.S."/>
            <person name="Han D.M."/>
            <person name="Baek J.H."/>
            <person name="Choi D.G."/>
            <person name="Jeon J.H."/>
            <person name="Jeon C.O."/>
        </authorList>
    </citation>
    <scope>NUCLEOTIDE SEQUENCE [LARGE SCALE GENOMIC DNA]</scope>
    <source>
        <strain evidence="2 3">KACC 19118</strain>
    </source>
</reference>
<proteinExistence type="predicted"/>
<gene>
    <name evidence="2" type="ORF">WJU22_18940</name>
</gene>
<organism evidence="2 3">
    <name type="scientific">Chitinophaga caseinilytica</name>
    <dbReference type="NCBI Taxonomy" id="2267521"/>
    <lineage>
        <taxon>Bacteria</taxon>
        <taxon>Pseudomonadati</taxon>
        <taxon>Bacteroidota</taxon>
        <taxon>Chitinophagia</taxon>
        <taxon>Chitinophagales</taxon>
        <taxon>Chitinophagaceae</taxon>
        <taxon>Chitinophaga</taxon>
    </lineage>
</organism>
<dbReference type="PANTHER" id="PTHR34009">
    <property type="entry name" value="PROTEIN STAR"/>
    <property type="match status" value="1"/>
</dbReference>
<evidence type="ECO:0000313" key="3">
    <source>
        <dbReference type="Proteomes" id="UP001449657"/>
    </source>
</evidence>
<dbReference type="GO" id="GO:0008168">
    <property type="term" value="F:methyltransferase activity"/>
    <property type="evidence" value="ECO:0007669"/>
    <property type="project" value="UniProtKB-KW"/>
</dbReference>
<dbReference type="SUPFAM" id="SSF53335">
    <property type="entry name" value="S-adenosyl-L-methionine-dependent methyltransferases"/>
    <property type="match status" value="1"/>
</dbReference>
<name>A0ABZ2YYB5_9BACT</name>
<dbReference type="RefSeq" id="WP_341839735.1">
    <property type="nucleotide sequence ID" value="NZ_CP149792.1"/>
</dbReference>
<keyword evidence="2" id="KW-0489">Methyltransferase</keyword>
<sequence length="230" mass="26781">MGLKRLLQKLVQPETTVDIFQNVSYSQEGEDLVLGRIFEFQKKGFFVDVGALHPKRFSNTFRFYRLGWRGINIDAMPGSMALFREIRPEDINLEVPVSDKEEALDFYVFNEHALNTFSKEMAEERSQKEIYNIERVVKVQTRTLAGILDQHLPKGTSIDFLTIDAEGLDFQVLKSNNWEKYHPKVVLIESELDVKGMIGSEMDLYLEALDYELYAKTVKTYFYKHKSFNV</sequence>
<keyword evidence="3" id="KW-1185">Reference proteome</keyword>
<dbReference type="EMBL" id="CP150096">
    <property type="protein sequence ID" value="WZN44976.1"/>
    <property type="molecule type" value="Genomic_DNA"/>
</dbReference>
<dbReference type="Pfam" id="PF05050">
    <property type="entry name" value="Methyltransf_21"/>
    <property type="match status" value="1"/>
</dbReference>
<dbReference type="GO" id="GO:0032259">
    <property type="term" value="P:methylation"/>
    <property type="evidence" value="ECO:0007669"/>
    <property type="project" value="UniProtKB-KW"/>
</dbReference>
<accession>A0ABZ2YYB5</accession>
<feature type="domain" description="Methyltransferase FkbM" evidence="1">
    <location>
        <begin position="48"/>
        <end position="213"/>
    </location>
</feature>
<keyword evidence="2" id="KW-0808">Transferase</keyword>
<evidence type="ECO:0000313" key="2">
    <source>
        <dbReference type="EMBL" id="WZN44976.1"/>
    </source>
</evidence>
<dbReference type="InterPro" id="IPR006342">
    <property type="entry name" value="FkbM_mtfrase"/>
</dbReference>
<dbReference type="InterPro" id="IPR053202">
    <property type="entry name" value="EGF_Rcpt_Signaling_Reg"/>
</dbReference>
<dbReference type="Proteomes" id="UP001449657">
    <property type="component" value="Chromosome"/>
</dbReference>
<dbReference type="PANTHER" id="PTHR34009:SF2">
    <property type="entry name" value="PROTEIN STAR"/>
    <property type="match status" value="1"/>
</dbReference>
<dbReference type="Gene3D" id="3.40.50.150">
    <property type="entry name" value="Vaccinia Virus protein VP39"/>
    <property type="match status" value="1"/>
</dbReference>
<dbReference type="InterPro" id="IPR029063">
    <property type="entry name" value="SAM-dependent_MTases_sf"/>
</dbReference>
<protein>
    <submittedName>
        <fullName evidence="2">FkbM family methyltransferase</fullName>
    </submittedName>
</protein>
<evidence type="ECO:0000259" key="1">
    <source>
        <dbReference type="Pfam" id="PF05050"/>
    </source>
</evidence>